<dbReference type="RefSeq" id="WP_198060241.1">
    <property type="nucleotide sequence ID" value="NZ_CP065856.1"/>
</dbReference>
<protein>
    <submittedName>
        <fullName evidence="2">Lamin tail domain-containing protein</fullName>
    </submittedName>
</protein>
<feature type="compositionally biased region" description="Polar residues" evidence="1">
    <location>
        <begin position="42"/>
        <end position="54"/>
    </location>
</feature>
<organism evidence="2 3">
    <name type="scientific">Halosimplex litoreum</name>
    <dbReference type="NCBI Taxonomy" id="1198301"/>
    <lineage>
        <taxon>Archaea</taxon>
        <taxon>Methanobacteriati</taxon>
        <taxon>Methanobacteriota</taxon>
        <taxon>Stenosarchaea group</taxon>
        <taxon>Halobacteria</taxon>
        <taxon>Halobacteriales</taxon>
        <taxon>Haloarculaceae</taxon>
        <taxon>Halosimplex</taxon>
    </lineage>
</organism>
<sequence>MTIRRRDLVRSVSVAVICLSGCGSESENVQDPGHSDEDTSELRTSTIHSNSPDQNGDHAEKRPSSPIYFSEVLPNPEGDDAGNLDAEYCLLEVNTDSTVDLAGYEINYGEKLSFSHPATLTDVDPHTSIRLVTGKPKDRTPTPRNRTRTIFLERDSPALSNSGMKLEVRTRDGKLVDRVEYGELREGVLYVRPE</sequence>
<dbReference type="KEGG" id="hlt:I7X12_11585"/>
<reference evidence="2 3" key="1">
    <citation type="submission" date="2020-12" db="EMBL/GenBank/DDBJ databases">
        <title>Halosimplex halophilum sp. nov. and Halosimplex salinum sp. nov., two new members of the genus Halosimplex.</title>
        <authorList>
            <person name="Cui H.L."/>
        </authorList>
    </citation>
    <scope>NUCLEOTIDE SEQUENCE [LARGE SCALE GENOMIC DNA]</scope>
    <source>
        <strain evidence="2 3">YGH94</strain>
    </source>
</reference>
<dbReference type="Proteomes" id="UP000595001">
    <property type="component" value="Chromosome"/>
</dbReference>
<dbReference type="OrthoDB" id="375693at2157"/>
<gene>
    <name evidence="2" type="ORF">I7X12_11585</name>
</gene>
<proteinExistence type="predicted"/>
<evidence type="ECO:0000256" key="1">
    <source>
        <dbReference type="SAM" id="MobiDB-lite"/>
    </source>
</evidence>
<accession>A0A7T3KTQ2</accession>
<dbReference type="EMBL" id="CP065856">
    <property type="protein sequence ID" value="QPV61409.1"/>
    <property type="molecule type" value="Genomic_DNA"/>
</dbReference>
<keyword evidence="3" id="KW-1185">Reference proteome</keyword>
<name>A0A7T3KTQ2_9EURY</name>
<dbReference type="GeneID" id="60589144"/>
<feature type="region of interest" description="Disordered" evidence="1">
    <location>
        <begin position="24"/>
        <end position="77"/>
    </location>
</feature>
<evidence type="ECO:0000313" key="2">
    <source>
        <dbReference type="EMBL" id="QPV61409.1"/>
    </source>
</evidence>
<evidence type="ECO:0000313" key="3">
    <source>
        <dbReference type="Proteomes" id="UP000595001"/>
    </source>
</evidence>
<dbReference type="AlphaFoldDB" id="A0A7T3KTQ2"/>